<keyword evidence="3" id="KW-1185">Reference proteome</keyword>
<keyword evidence="1" id="KW-0472">Membrane</keyword>
<comment type="caution">
    <text evidence="2">The sequence shown here is derived from an EMBL/GenBank/DDBJ whole genome shotgun (WGS) entry which is preliminary data.</text>
</comment>
<keyword evidence="1" id="KW-1133">Transmembrane helix</keyword>
<dbReference type="EMBL" id="JASZZN010000004">
    <property type="protein sequence ID" value="MDM4015305.1"/>
    <property type="molecule type" value="Genomic_DNA"/>
</dbReference>
<dbReference type="RefSeq" id="WP_289162784.1">
    <property type="nucleotide sequence ID" value="NZ_JASZZN010000004.1"/>
</dbReference>
<dbReference type="Pfam" id="PF08889">
    <property type="entry name" value="WbqC"/>
    <property type="match status" value="1"/>
</dbReference>
<evidence type="ECO:0000256" key="1">
    <source>
        <dbReference type="SAM" id="Phobius"/>
    </source>
</evidence>
<dbReference type="Proteomes" id="UP001239462">
    <property type="component" value="Unassembled WGS sequence"/>
</dbReference>
<name>A0ABT7PFN5_9BACT</name>
<accession>A0ABT7PFN5</accession>
<sequence length="242" mass="27820">MGTKRIGIMQPYFFPYIGYFHLISAVDVFVIYDNVKYTKRGWINRNRFLEQGAASTFSVPLKKASDSRNIDQREVADSFDRQKLLRRLSQAYRKAPQFDTTFALVRDAVLHSNSNLYDYIENSLRCLLEYLSIEKTILRSSSVEIDHSLRGQDKVIAICSALDATSYVNAIGGTELYDTDHFQDHAIELRFVESHLRVYEQFDQPFVPWLSILDMLMFNPVDVVRADALEGYSLIPKPAAVV</sequence>
<reference evidence="2 3" key="1">
    <citation type="submission" date="2023-06" db="EMBL/GenBank/DDBJ databases">
        <title>Roseiconus lacunae JC819 isolated from Gulf of Mannar region, Tamil Nadu.</title>
        <authorList>
            <person name="Pk S."/>
            <person name="Ch S."/>
            <person name="Ch V.R."/>
        </authorList>
    </citation>
    <scope>NUCLEOTIDE SEQUENCE [LARGE SCALE GENOMIC DNA]</scope>
    <source>
        <strain evidence="2 3">JC819</strain>
    </source>
</reference>
<organism evidence="2 3">
    <name type="scientific">Roseiconus lacunae</name>
    <dbReference type="NCBI Taxonomy" id="2605694"/>
    <lineage>
        <taxon>Bacteria</taxon>
        <taxon>Pseudomonadati</taxon>
        <taxon>Planctomycetota</taxon>
        <taxon>Planctomycetia</taxon>
        <taxon>Pirellulales</taxon>
        <taxon>Pirellulaceae</taxon>
        <taxon>Roseiconus</taxon>
    </lineage>
</organism>
<evidence type="ECO:0000313" key="2">
    <source>
        <dbReference type="EMBL" id="MDM4015305.1"/>
    </source>
</evidence>
<gene>
    <name evidence="2" type="ORF">QTN89_07695</name>
</gene>
<keyword evidence="1" id="KW-0812">Transmembrane</keyword>
<dbReference type="InterPro" id="IPR014985">
    <property type="entry name" value="WbqC"/>
</dbReference>
<protein>
    <submittedName>
        <fullName evidence="2">WbqC family protein</fullName>
    </submittedName>
</protein>
<feature type="transmembrane region" description="Helical" evidence="1">
    <location>
        <begin position="12"/>
        <end position="32"/>
    </location>
</feature>
<evidence type="ECO:0000313" key="3">
    <source>
        <dbReference type="Proteomes" id="UP001239462"/>
    </source>
</evidence>
<proteinExistence type="predicted"/>